<gene>
    <name evidence="11" type="ORF">GQX73_g10077</name>
</gene>
<evidence type="ECO:0000256" key="8">
    <source>
        <dbReference type="ARBA" id="ARBA00025651"/>
    </source>
</evidence>
<dbReference type="InterPro" id="IPR038422">
    <property type="entry name" value="Cut8/Sts1_sf"/>
</dbReference>
<evidence type="ECO:0000313" key="11">
    <source>
        <dbReference type="EMBL" id="KAF2963494.1"/>
    </source>
</evidence>
<comment type="function">
    <text evidence="8 9">Involved in ubiquitin-mediated protein degradation. Regulatory factor in the ubiquitin/proteasome pathway that controls the turnover of proteasome substrates. Targets proteasomes to the nucleus and facilitates the degradation of nuclear proteins.</text>
</comment>
<dbReference type="InterPro" id="IPR013868">
    <property type="entry name" value="Cut8/Sts1_fam"/>
</dbReference>
<dbReference type="GO" id="GO:0070628">
    <property type="term" value="F:proteasome binding"/>
    <property type="evidence" value="ECO:0007669"/>
    <property type="project" value="TreeGrafter"/>
</dbReference>
<keyword evidence="12" id="KW-1185">Reference proteome</keyword>
<dbReference type="InParanoid" id="A0A7C8MR55"/>
<evidence type="ECO:0000256" key="2">
    <source>
        <dbReference type="ARBA" id="ARBA00011464"/>
    </source>
</evidence>
<feature type="compositionally biased region" description="Polar residues" evidence="10">
    <location>
        <begin position="147"/>
        <end position="163"/>
    </location>
</feature>
<keyword evidence="5 9" id="KW-0963">Cytoplasm</keyword>
<comment type="subcellular location">
    <subcellularLocation>
        <location evidence="9">Cytoplasm</location>
    </subcellularLocation>
    <subcellularLocation>
        <location evidence="9">Nucleus</location>
    </subcellularLocation>
</comment>
<sequence>MAGTSSSQLAPADVMAAMMDDLGNHRLEELARDDGRVPRNGLVPLTNTSTHTGQDKPRTGGARRNSLAERYHAAIEDGLFNDDDAAGVNNLDPLDNGNAHRIKDRPFGQAQHEVQAPGVTGNSKRSRYDPSQPTFRNRTDKLRSRDPNVNSPARASTSNSSNRVPRVSPLGAIVLDGSASQGRPISSHKDIPSAQSTQTTSRDRGHGRSLPKPPRMTGTGHNALRGPREVDQGLSKLTHPQQPPTNGSLPVNTTVGEPQRAASLPLTSATGSASESRHSWEPPHLRRKTGNTFASSAASSQLHQVTTESTALNQIKTVGNITSLDAQEIFFQDNVLVVEQDGAENKLVSGRVVIYELLDAPIGVWELASKDKNKVTRGDVRELLEGLTYGSTAYLRRHPQGCNVRSTPLRFSGIEGAGNFVNELSFRKDQYARSSQAIHTETSVELSPAAKHGTTVQLPDKVTRGTVVEPMESSTPKSKLGSVVPSFKTPQLEQPLSQRPNAEESELVQPKMGRDLHDVKPRPHTPPYSLFDTKGEPTTPKATAASGKQVGSGWDDKDLMSFSPEPEPDRGPSRSNGEQEAAKKSPRTHAAEEVTKALRDVKVIERADDPSAACLEVLHDIPTDYTALIQKSALLSVALDTSPLNAAFVTALLHLVEVDKFLELSRDDQKSALAHVYAIIRHGNSPIILSEKEILSLRSGEEACPKAVKELNALIKATQRQTPQGRTTQTVPGTRMLGGSPKPLGALMRSRWAMNELEETRQQHFATCGEKIPDRSPLGPPDPDGPGKASEEIVDRKAHRHERSSTVDTITILADQLGSLRADDRLTAINPLNPPSTQQNREQHNNNIMNVLLSPKPSFFHHPHDMNRRSPTRSISPHPSGVWGPWLLSKVVNHLAIVSPFHNAVPGHRKRKADDEIDEMSVSPSSSPSVQIRQLVRPAKKVRSSDPTGRPLSLPRLLETLDVTQLRTVLQTICERQPDIAEEVVKGAPRPSVECALQVLSEYQAKLQAAFPYGGSSSDYTYFRVKQPLLALIDALADFTPQYLPPNEPQAAISLQFLDGATKLVHNLPEWESQGYRHHKENAYDEISKAWALVIIEASKKGAGFVLHSDGWDQNLAKHNQQSGGRLHTAMSAMATNVGWVGGNSNSGTSNIQSNSASILDQLMAGNYVSPVHVGPW</sequence>
<dbReference type="EMBL" id="WUBL01000200">
    <property type="protein sequence ID" value="KAF2963494.1"/>
    <property type="molecule type" value="Genomic_DNA"/>
</dbReference>
<dbReference type="PANTHER" id="PTHR28032:SF1">
    <property type="entry name" value="FI02826P"/>
    <property type="match status" value="1"/>
</dbReference>
<evidence type="ECO:0000256" key="9">
    <source>
        <dbReference type="RuleBase" id="RU368013"/>
    </source>
</evidence>
<feature type="compositionally biased region" description="Basic and acidic residues" evidence="10">
    <location>
        <begin position="512"/>
        <end position="521"/>
    </location>
</feature>
<comment type="similarity">
    <text evidence="1 9">Belongs to the cut8/STS1 family.</text>
</comment>
<dbReference type="FunFam" id="1.20.58.1590:FF:000001">
    <property type="entry name" value="Tethering factor for nuclear proteasome STS1"/>
    <property type="match status" value="1"/>
</dbReference>
<organism evidence="11 12">
    <name type="scientific">Xylaria multiplex</name>
    <dbReference type="NCBI Taxonomy" id="323545"/>
    <lineage>
        <taxon>Eukaryota</taxon>
        <taxon>Fungi</taxon>
        <taxon>Dikarya</taxon>
        <taxon>Ascomycota</taxon>
        <taxon>Pezizomycotina</taxon>
        <taxon>Sordariomycetes</taxon>
        <taxon>Xylariomycetidae</taxon>
        <taxon>Xylariales</taxon>
        <taxon>Xylariaceae</taxon>
        <taxon>Xylaria</taxon>
    </lineage>
</organism>
<dbReference type="Gene3D" id="1.20.58.1590">
    <property type="entry name" value="Tethering factor for nuclear proteasome Cut8/Sts1"/>
    <property type="match status" value="1"/>
</dbReference>
<evidence type="ECO:0000313" key="12">
    <source>
        <dbReference type="Proteomes" id="UP000481858"/>
    </source>
</evidence>
<evidence type="ECO:0000256" key="1">
    <source>
        <dbReference type="ARBA" id="ARBA00006199"/>
    </source>
</evidence>
<keyword evidence="7 9" id="KW-0539">Nucleus</keyword>
<reference evidence="11 12" key="1">
    <citation type="submission" date="2019-12" db="EMBL/GenBank/DDBJ databases">
        <title>Draft genome sequence of the ascomycete Xylaria multiplex DSM 110363.</title>
        <authorList>
            <person name="Buettner E."/>
            <person name="Kellner H."/>
        </authorList>
    </citation>
    <scope>NUCLEOTIDE SEQUENCE [LARGE SCALE GENOMIC DNA]</scope>
    <source>
        <strain evidence="11 12">DSM 110363</strain>
    </source>
</reference>
<dbReference type="OrthoDB" id="10061064at2759"/>
<evidence type="ECO:0000256" key="7">
    <source>
        <dbReference type="ARBA" id="ARBA00023242"/>
    </source>
</evidence>
<protein>
    <recommendedName>
        <fullName evidence="3 9">Tethering factor for nuclear proteasome STS1</fullName>
    </recommendedName>
</protein>
<feature type="region of interest" description="Disordered" evidence="10">
    <location>
        <begin position="770"/>
        <end position="792"/>
    </location>
</feature>
<comment type="subunit">
    <text evidence="2 9">Binds the proteasome.</text>
</comment>
<dbReference type="PANTHER" id="PTHR28032">
    <property type="entry name" value="FI02826P"/>
    <property type="match status" value="1"/>
</dbReference>
<feature type="compositionally biased region" description="Basic and acidic residues" evidence="10">
    <location>
        <begin position="137"/>
        <end position="146"/>
    </location>
</feature>
<feature type="compositionally biased region" description="Polar residues" evidence="10">
    <location>
        <begin position="265"/>
        <end position="274"/>
    </location>
</feature>
<feature type="region of interest" description="Disordered" evidence="10">
    <location>
        <begin position="441"/>
        <end position="591"/>
    </location>
</feature>
<dbReference type="GO" id="GO:0015031">
    <property type="term" value="P:protein transport"/>
    <property type="evidence" value="ECO:0007669"/>
    <property type="project" value="UniProtKB-UniRule"/>
</dbReference>
<feature type="region of interest" description="Disordered" evidence="10">
    <location>
        <begin position="719"/>
        <end position="742"/>
    </location>
</feature>
<accession>A0A7C8MR55</accession>
<feature type="region of interest" description="Disordered" evidence="10">
    <location>
        <begin position="30"/>
        <end position="65"/>
    </location>
</feature>
<dbReference type="AlphaFoldDB" id="A0A7C8MR55"/>
<evidence type="ECO:0000256" key="5">
    <source>
        <dbReference type="ARBA" id="ARBA00022490"/>
    </source>
</evidence>
<feature type="region of interest" description="Disordered" evidence="10">
    <location>
        <begin position="91"/>
        <end position="301"/>
    </location>
</feature>
<evidence type="ECO:0000256" key="6">
    <source>
        <dbReference type="ARBA" id="ARBA00022927"/>
    </source>
</evidence>
<feature type="compositionally biased region" description="Low complexity" evidence="10">
    <location>
        <begin position="719"/>
        <end position="735"/>
    </location>
</feature>
<dbReference type="GO" id="GO:0005737">
    <property type="term" value="C:cytoplasm"/>
    <property type="evidence" value="ECO:0007669"/>
    <property type="project" value="UniProtKB-SubCell"/>
</dbReference>
<keyword evidence="6 9" id="KW-0653">Protein transport</keyword>
<dbReference type="GO" id="GO:0031144">
    <property type="term" value="P:proteasome localization"/>
    <property type="evidence" value="ECO:0007669"/>
    <property type="project" value="UniProtKB-UniRule"/>
</dbReference>
<dbReference type="Proteomes" id="UP000481858">
    <property type="component" value="Unassembled WGS sequence"/>
</dbReference>
<evidence type="ECO:0000256" key="3">
    <source>
        <dbReference type="ARBA" id="ARBA00016204"/>
    </source>
</evidence>
<comment type="caution">
    <text evidence="11">The sequence shown here is derived from an EMBL/GenBank/DDBJ whole genome shotgun (WGS) entry which is preliminary data.</text>
</comment>
<dbReference type="GO" id="GO:0071630">
    <property type="term" value="P:nuclear protein quality control by the ubiquitin-proteasome system"/>
    <property type="evidence" value="ECO:0007669"/>
    <property type="project" value="UniProtKB-UniRule"/>
</dbReference>
<feature type="compositionally biased region" description="Polar residues" evidence="10">
    <location>
        <begin position="290"/>
        <end position="301"/>
    </location>
</feature>
<feature type="compositionally biased region" description="Basic and acidic residues" evidence="10">
    <location>
        <begin position="275"/>
        <end position="284"/>
    </location>
</feature>
<feature type="compositionally biased region" description="Polar residues" evidence="10">
    <location>
        <begin position="238"/>
        <end position="256"/>
    </location>
</feature>
<keyword evidence="4 9" id="KW-0813">Transport</keyword>
<feature type="compositionally biased region" description="Polar residues" evidence="10">
    <location>
        <begin position="488"/>
        <end position="500"/>
    </location>
</feature>
<name>A0A7C8MR55_9PEZI</name>
<dbReference type="GO" id="GO:0031965">
    <property type="term" value="C:nuclear membrane"/>
    <property type="evidence" value="ECO:0007669"/>
    <property type="project" value="TreeGrafter"/>
</dbReference>
<evidence type="ECO:0000256" key="4">
    <source>
        <dbReference type="ARBA" id="ARBA00022448"/>
    </source>
</evidence>
<dbReference type="Pfam" id="PF08559">
    <property type="entry name" value="Cut8"/>
    <property type="match status" value="1"/>
</dbReference>
<proteinExistence type="inferred from homology"/>
<evidence type="ECO:0000256" key="10">
    <source>
        <dbReference type="SAM" id="MobiDB-lite"/>
    </source>
</evidence>